<feature type="chain" id="PRO_5044187477" evidence="1">
    <location>
        <begin position="24"/>
        <end position="247"/>
    </location>
</feature>
<accession>A0AB38ZE70</accession>
<evidence type="ECO:0000256" key="1">
    <source>
        <dbReference type="SAM" id="SignalP"/>
    </source>
</evidence>
<proteinExistence type="evidence at transcript level"/>
<keyword evidence="1" id="KW-0732">Signal</keyword>
<reference evidence="2" key="1">
    <citation type="submission" date="2024-03" db="EMBL/GenBank/DDBJ databases">
        <authorList>
            <person name="Jin J.A."/>
            <person name="King G.A."/>
            <person name="Walker A."/>
        </authorList>
    </citation>
    <scope>NUCLEOTIDE SEQUENCE</scope>
</reference>
<sequence>MADYWKLGILALCFLAVINFGDSGGVEPNYNEIEKMVLKDLQAQMQSRGMFDALEEPKCWFEDFTAACCIKMKYRTGNKTSDGKDIIGKHRACIEAGIEFIKMKAFIRPVYDGKVIGKELNYKFGELCWPLPAPLNNLNMCVWLWHFNVSIENKFAEACFLFSFTKLVHIKIDCLRWENGKFSLHNKILPKKNQAIFTLYMSVNGVKIELKNNYLVKIWHTLKVVWEKIKGLFGKSKDMNSWVFKSY</sequence>
<organism evidence="2">
    <name type="scientific">Ectomocoris sp</name>
    <dbReference type="NCBI Taxonomy" id="3104572"/>
    <lineage>
        <taxon>Eukaryota</taxon>
        <taxon>Metazoa</taxon>
        <taxon>Ecdysozoa</taxon>
        <taxon>Arthropoda</taxon>
        <taxon>Hexapoda</taxon>
        <taxon>Insecta</taxon>
        <taxon>Pterygota</taxon>
        <taxon>Neoptera</taxon>
        <taxon>Paraneoptera</taxon>
        <taxon>Hemiptera</taxon>
        <taxon>Heteroptera</taxon>
        <taxon>Panheteroptera</taxon>
        <taxon>Cimicomorpha</taxon>
        <taxon>Reduviidae</taxon>
        <taxon>Peiratinae</taxon>
        <taxon>Ectomocoris</taxon>
    </lineage>
</organism>
<name>A0AB38ZE70_9HEMI</name>
<feature type="signal peptide" evidence="1">
    <location>
        <begin position="1"/>
        <end position="23"/>
    </location>
</feature>
<dbReference type="AlphaFoldDB" id="A0AB38ZE70"/>
<protein>
    <submittedName>
        <fullName evidence="2">Heteropteran venom family 2 protein 1</fullName>
    </submittedName>
</protein>
<evidence type="ECO:0000313" key="2">
    <source>
        <dbReference type="EMBL" id="WXH71717.1"/>
    </source>
</evidence>
<dbReference type="EMBL" id="PP510792">
    <property type="protein sequence ID" value="WXH71717.1"/>
    <property type="molecule type" value="mRNA"/>
</dbReference>